<comment type="caution">
    <text evidence="4">The sequence shown here is derived from an EMBL/GenBank/DDBJ whole genome shotgun (WGS) entry which is preliminary data.</text>
</comment>
<feature type="domain" description="Asl1-like glycosyl hydrolase catalytic" evidence="3">
    <location>
        <begin position="182"/>
        <end position="437"/>
    </location>
</feature>
<dbReference type="GO" id="GO:0009277">
    <property type="term" value="C:fungal-type cell wall"/>
    <property type="evidence" value="ECO:0007669"/>
    <property type="project" value="TreeGrafter"/>
</dbReference>
<dbReference type="InterPro" id="IPR017853">
    <property type="entry name" value="GH"/>
</dbReference>
<evidence type="ECO:0000256" key="1">
    <source>
        <dbReference type="SAM" id="MobiDB-lite"/>
    </source>
</evidence>
<dbReference type="GO" id="GO:0071966">
    <property type="term" value="P:fungal-type cell wall polysaccharide metabolic process"/>
    <property type="evidence" value="ECO:0007669"/>
    <property type="project" value="TreeGrafter"/>
</dbReference>
<reference evidence="4 5" key="1">
    <citation type="submission" date="2017-05" db="EMBL/GenBank/DDBJ databases">
        <title>The Genome Sequence of Tsuchiyaea wingfieldii DSM 27421.</title>
        <authorList>
            <person name="Cuomo C."/>
            <person name="Passer A."/>
            <person name="Billmyre B."/>
            <person name="Heitman J."/>
        </authorList>
    </citation>
    <scope>NUCLEOTIDE SEQUENCE [LARGE SCALE GENOMIC DNA]</scope>
    <source>
        <strain evidence="4 5">DSM 27421</strain>
    </source>
</reference>
<dbReference type="EMBL" id="NIDF01000020">
    <property type="protein sequence ID" value="TYJ56763.1"/>
    <property type="molecule type" value="Genomic_DNA"/>
</dbReference>
<evidence type="ECO:0000259" key="3">
    <source>
        <dbReference type="Pfam" id="PF11790"/>
    </source>
</evidence>
<dbReference type="Proteomes" id="UP000322245">
    <property type="component" value="Unassembled WGS sequence"/>
</dbReference>
<feature type="chain" id="PRO_5022659035" description="Asl1-like glycosyl hydrolase catalytic domain-containing protein" evidence="2">
    <location>
        <begin position="23"/>
        <end position="444"/>
    </location>
</feature>
<sequence length="444" mass="45986">MRHHLALPALLPLLFPLALTNAAPACSKSQSTATSAAASGAVAVQEDPSGNVYLATGNVQSTVAQASSVNAEAAVSSSGLPASSSSAALPATDTLQSSTKAGGASSAAGPATAASSKTSVVSKSAAASSAADTTPLSSAATSATSSAAKTSATSVKTSAAASASASSTGNATTSSSKMGVSWPMQEIQAAPVAKFFTDSSTVSWWFDWNKNWDQGILTVDKTSSISGQFVPMLFDTTFLADSSTLQDGFTELMGYNEPDLKSDTGVSNYIDAAVAAGLWKTQVATLRAKYPDIKIHSPVMASSQDWLSTFFSTICPSASASNAWEGCDAKPDYVSMHLYTTDVDDFKTQVKKFHETYGLPLVLSEFACHSFGGDSTCSASEASTFMAETTKWLDQQDWVIKYAWFGAVRDSEYLYGVSESNRLMDTSGALTALGKQYTNGGQTA</sequence>
<accession>A0A5D3B3P3</accession>
<keyword evidence="2" id="KW-0732">Signal</keyword>
<proteinExistence type="predicted"/>
<organism evidence="4 5">
    <name type="scientific">Cryptococcus floricola</name>
    <dbReference type="NCBI Taxonomy" id="2591691"/>
    <lineage>
        <taxon>Eukaryota</taxon>
        <taxon>Fungi</taxon>
        <taxon>Dikarya</taxon>
        <taxon>Basidiomycota</taxon>
        <taxon>Agaricomycotina</taxon>
        <taxon>Tremellomycetes</taxon>
        <taxon>Tremellales</taxon>
        <taxon>Cryptococcaceae</taxon>
        <taxon>Cryptococcus</taxon>
    </lineage>
</organism>
<gene>
    <name evidence="4" type="ORF">B9479_002533</name>
</gene>
<feature type="signal peptide" evidence="2">
    <location>
        <begin position="1"/>
        <end position="22"/>
    </location>
</feature>
<evidence type="ECO:0000313" key="4">
    <source>
        <dbReference type="EMBL" id="TYJ56763.1"/>
    </source>
</evidence>
<dbReference type="AlphaFoldDB" id="A0A5D3B3P3"/>
<keyword evidence="5" id="KW-1185">Reference proteome</keyword>
<feature type="region of interest" description="Disordered" evidence="1">
    <location>
        <begin position="80"/>
        <end position="113"/>
    </location>
</feature>
<evidence type="ECO:0000256" key="2">
    <source>
        <dbReference type="SAM" id="SignalP"/>
    </source>
</evidence>
<evidence type="ECO:0000313" key="5">
    <source>
        <dbReference type="Proteomes" id="UP000322245"/>
    </source>
</evidence>
<dbReference type="PANTHER" id="PTHR34154:SF3">
    <property type="entry name" value="ALKALI-SENSITIVE LINKAGE PROTEIN 1"/>
    <property type="match status" value="1"/>
</dbReference>
<dbReference type="SUPFAM" id="SSF51445">
    <property type="entry name" value="(Trans)glycosidases"/>
    <property type="match status" value="1"/>
</dbReference>
<name>A0A5D3B3P3_9TREE</name>
<dbReference type="InterPro" id="IPR024655">
    <property type="entry name" value="Asl1_glyco_hydro_catalytic"/>
</dbReference>
<dbReference type="InterPro" id="IPR053183">
    <property type="entry name" value="ASL1"/>
</dbReference>
<dbReference type="Pfam" id="PF11790">
    <property type="entry name" value="Glyco_hydro_cc"/>
    <property type="match status" value="1"/>
</dbReference>
<protein>
    <recommendedName>
        <fullName evidence="3">Asl1-like glycosyl hydrolase catalytic domain-containing protein</fullName>
    </recommendedName>
</protein>
<dbReference type="Gene3D" id="3.20.20.80">
    <property type="entry name" value="Glycosidases"/>
    <property type="match status" value="1"/>
</dbReference>
<dbReference type="PANTHER" id="PTHR34154">
    <property type="entry name" value="ALKALI-SENSITIVE LINKAGE PROTEIN 1"/>
    <property type="match status" value="1"/>
</dbReference>